<dbReference type="RefSeq" id="WP_083716385.1">
    <property type="nucleotide sequence ID" value="NZ_CP192764.1"/>
</dbReference>
<dbReference type="NCBIfam" id="TIGR01439">
    <property type="entry name" value="lp_hng_hel_AbrB"/>
    <property type="match status" value="1"/>
</dbReference>
<dbReference type="AlphaFoldDB" id="A0AAE5VR74"/>
<evidence type="ECO:0000313" key="7">
    <source>
        <dbReference type="Proteomes" id="UP001277561"/>
    </source>
</evidence>
<dbReference type="EMBL" id="JAVRAF010000001">
    <property type="protein sequence ID" value="MDX8301836.1"/>
    <property type="molecule type" value="Genomic_DNA"/>
</dbReference>
<name>A0AAE5VR74_9HYPH</name>
<dbReference type="SUPFAM" id="SSF89447">
    <property type="entry name" value="AbrB/MazE/MraZ-like"/>
    <property type="match status" value="1"/>
</dbReference>
<evidence type="ECO:0000313" key="6">
    <source>
        <dbReference type="Proteomes" id="UP000237447"/>
    </source>
</evidence>
<proteinExistence type="predicted"/>
<dbReference type="EMBL" id="JAVRAD010000001">
    <property type="protein sequence ID" value="MDX8328195.1"/>
    <property type="molecule type" value="Genomic_DNA"/>
</dbReference>
<gene>
    <name evidence="5" type="ORF">CPJ18_04130</name>
    <name evidence="3" type="ORF">RMR22_06240</name>
    <name evidence="4" type="ORF">RMS29_03075</name>
</gene>
<keyword evidence="7" id="KW-1185">Reference proteome</keyword>
<dbReference type="InterPro" id="IPR007159">
    <property type="entry name" value="SpoVT-AbrB_dom"/>
</dbReference>
<comment type="caution">
    <text evidence="5">The sequence shown here is derived from an EMBL/GenBank/DDBJ whole genome shotgun (WGS) entry which is preliminary data.</text>
</comment>
<dbReference type="InterPro" id="IPR037914">
    <property type="entry name" value="SpoVT-AbrB_sf"/>
</dbReference>
<sequence>MEDFVLGWELTLSSKGQVTLPKDMREALNLRAGDQIVYTVIDGEVVLTPKNVDFNDLAGLLGKPPRGRSTLEEIDEAVLNAAGHNVVDTDDESSEAAA</sequence>
<evidence type="ECO:0000256" key="1">
    <source>
        <dbReference type="PROSITE-ProRule" id="PRU01076"/>
    </source>
</evidence>
<organism evidence="5 6">
    <name type="scientific">Agrobacterium rosae</name>
    <dbReference type="NCBI Taxonomy" id="1972867"/>
    <lineage>
        <taxon>Bacteria</taxon>
        <taxon>Pseudomonadati</taxon>
        <taxon>Pseudomonadota</taxon>
        <taxon>Alphaproteobacteria</taxon>
        <taxon>Hyphomicrobiales</taxon>
        <taxon>Rhizobiaceae</taxon>
        <taxon>Rhizobium/Agrobacterium group</taxon>
        <taxon>Agrobacterium</taxon>
    </lineage>
</organism>
<dbReference type="Proteomes" id="UP001277561">
    <property type="component" value="Unassembled WGS sequence"/>
</dbReference>
<accession>A0AAE5VR74</accession>
<evidence type="ECO:0000259" key="2">
    <source>
        <dbReference type="PROSITE" id="PS51740"/>
    </source>
</evidence>
<evidence type="ECO:0000313" key="4">
    <source>
        <dbReference type="EMBL" id="MDX8328195.1"/>
    </source>
</evidence>
<dbReference type="GO" id="GO:0003677">
    <property type="term" value="F:DNA binding"/>
    <property type="evidence" value="ECO:0007669"/>
    <property type="project" value="UniProtKB-UniRule"/>
</dbReference>
<dbReference type="EMBL" id="NXEJ01000002">
    <property type="protein sequence ID" value="POO53427.1"/>
    <property type="molecule type" value="Genomic_DNA"/>
</dbReference>
<evidence type="ECO:0000313" key="3">
    <source>
        <dbReference type="EMBL" id="MDX8301836.1"/>
    </source>
</evidence>
<feature type="domain" description="SpoVT-AbrB" evidence="2">
    <location>
        <begin position="7"/>
        <end position="52"/>
    </location>
</feature>
<reference evidence="3 7" key="2">
    <citation type="journal article" date="2023" name="Phytobiomes J">
        <title>Deciphering the key players within the bacterial microbiota associated with aerial crown gall tumors on rhododendron: Insights into the gallobiome.</title>
        <authorList>
            <person name="Kuzmanovic N."/>
            <person name="Nesme J."/>
            <person name="Wolf J."/>
            <person name="Neumann-Schaal M."/>
            <person name="Petersen J."/>
            <person name="Fernandez-Gnecco G."/>
            <person name="Sproeer C."/>
            <person name="Bunk B."/>
            <person name="Overmann J."/>
            <person name="Sorensen S.J."/>
            <person name="Idczak E."/>
            <person name="Smalla K."/>
        </authorList>
    </citation>
    <scope>NUCLEOTIDE SEQUENCE [LARGE SCALE GENOMIC DNA]</scope>
    <source>
        <strain evidence="3">Rho-11.1</strain>
        <strain evidence="4">Rho-14.1</strain>
        <strain evidence="7">rho-14.1</strain>
    </source>
</reference>
<keyword evidence="1 3" id="KW-0238">DNA-binding</keyword>
<evidence type="ECO:0000313" key="5">
    <source>
        <dbReference type="EMBL" id="POO53427.1"/>
    </source>
</evidence>
<dbReference type="SMART" id="SM00966">
    <property type="entry name" value="SpoVT_AbrB"/>
    <property type="match status" value="1"/>
</dbReference>
<dbReference type="Gene3D" id="2.10.260.10">
    <property type="match status" value="1"/>
</dbReference>
<reference evidence="5 6" key="1">
    <citation type="journal article" date="2018" name="Syst. Appl. Microbiol.">
        <title>Agrobacterium rosae sp. nov., isolated from galls on different agricultural crops.</title>
        <authorList>
            <person name="Kuzmanovic N."/>
            <person name="Pulawska J."/>
            <person name="Smalla K."/>
            <person name="Nesme X."/>
        </authorList>
    </citation>
    <scope>NUCLEOTIDE SEQUENCE [LARGE SCALE GENOMIC DNA]</scope>
    <source>
        <strain evidence="5 6">NCPPB 1650</strain>
    </source>
</reference>
<protein>
    <submittedName>
        <fullName evidence="5">AbrB family transcriptional regulator</fullName>
    </submittedName>
    <submittedName>
        <fullName evidence="3">AbrB/MazE/SpoVT family DNA-binding domain-containing protein</fullName>
    </submittedName>
</protein>
<dbReference type="GeneID" id="86878549"/>
<dbReference type="Pfam" id="PF04014">
    <property type="entry name" value="MazE_antitoxin"/>
    <property type="match status" value="1"/>
</dbReference>
<dbReference type="Proteomes" id="UP000237447">
    <property type="component" value="Unassembled WGS sequence"/>
</dbReference>
<dbReference type="PROSITE" id="PS51740">
    <property type="entry name" value="SPOVT_ABRB"/>
    <property type="match status" value="1"/>
</dbReference>